<dbReference type="AlphaFoldDB" id="A0A0E9UR10"/>
<protein>
    <submittedName>
        <fullName evidence="1">Uncharacterized protein</fullName>
    </submittedName>
</protein>
<proteinExistence type="predicted"/>
<organism evidence="1">
    <name type="scientific">Anguilla anguilla</name>
    <name type="common">European freshwater eel</name>
    <name type="synonym">Muraena anguilla</name>
    <dbReference type="NCBI Taxonomy" id="7936"/>
    <lineage>
        <taxon>Eukaryota</taxon>
        <taxon>Metazoa</taxon>
        <taxon>Chordata</taxon>
        <taxon>Craniata</taxon>
        <taxon>Vertebrata</taxon>
        <taxon>Euteleostomi</taxon>
        <taxon>Actinopterygii</taxon>
        <taxon>Neopterygii</taxon>
        <taxon>Teleostei</taxon>
        <taxon>Anguilliformes</taxon>
        <taxon>Anguillidae</taxon>
        <taxon>Anguilla</taxon>
    </lineage>
</organism>
<reference evidence="1" key="1">
    <citation type="submission" date="2014-11" db="EMBL/GenBank/DDBJ databases">
        <authorList>
            <person name="Amaro Gonzalez C."/>
        </authorList>
    </citation>
    <scope>NUCLEOTIDE SEQUENCE</scope>
</reference>
<accession>A0A0E9UR10</accession>
<evidence type="ECO:0000313" key="1">
    <source>
        <dbReference type="EMBL" id="JAH68206.1"/>
    </source>
</evidence>
<sequence>MYDHVYLYKMCYILYQENIVH</sequence>
<name>A0A0E9UR10_ANGAN</name>
<reference evidence="1" key="2">
    <citation type="journal article" date="2015" name="Fish Shellfish Immunol.">
        <title>Early steps in the European eel (Anguilla anguilla)-Vibrio vulnificus interaction in the gills: Role of the RtxA13 toxin.</title>
        <authorList>
            <person name="Callol A."/>
            <person name="Pajuelo D."/>
            <person name="Ebbesson L."/>
            <person name="Teles M."/>
            <person name="MacKenzie S."/>
            <person name="Amaro C."/>
        </authorList>
    </citation>
    <scope>NUCLEOTIDE SEQUENCE</scope>
</reference>
<dbReference type="EMBL" id="GBXM01040371">
    <property type="protein sequence ID" value="JAH68206.1"/>
    <property type="molecule type" value="Transcribed_RNA"/>
</dbReference>